<dbReference type="PRINTS" id="PR00109">
    <property type="entry name" value="TYRKINASE"/>
</dbReference>
<dbReference type="PANTHER" id="PTHR44329:SF298">
    <property type="entry name" value="MIXED LINEAGE KINASE DOMAIN-LIKE PROTEIN"/>
    <property type="match status" value="1"/>
</dbReference>
<dbReference type="EMBL" id="HBJA01118432">
    <property type="protein sequence ID" value="CAE0829470.1"/>
    <property type="molecule type" value="Transcribed_RNA"/>
</dbReference>
<dbReference type="InterPro" id="IPR000719">
    <property type="entry name" value="Prot_kinase_dom"/>
</dbReference>
<dbReference type="InterPro" id="IPR036770">
    <property type="entry name" value="Ankyrin_rpt-contain_sf"/>
</dbReference>
<dbReference type="InterPro" id="IPR002110">
    <property type="entry name" value="Ankyrin_rpt"/>
</dbReference>
<keyword evidence="3 5" id="KW-0547">Nucleotide-binding</keyword>
<dbReference type="Gene3D" id="1.10.510.10">
    <property type="entry name" value="Transferase(Phosphotransferase) domain 1"/>
    <property type="match status" value="1"/>
</dbReference>
<dbReference type="SUPFAM" id="SSF56112">
    <property type="entry name" value="Protein kinase-like (PK-like)"/>
    <property type="match status" value="1"/>
</dbReference>
<evidence type="ECO:0000313" key="9">
    <source>
        <dbReference type="EMBL" id="CAE0829470.1"/>
    </source>
</evidence>
<dbReference type="InterPro" id="IPR017441">
    <property type="entry name" value="Protein_kinase_ATP_BS"/>
</dbReference>
<reference evidence="9" key="1">
    <citation type="submission" date="2021-01" db="EMBL/GenBank/DDBJ databases">
        <authorList>
            <person name="Corre E."/>
            <person name="Pelletier E."/>
            <person name="Niang G."/>
            <person name="Scheremetjew M."/>
            <person name="Finn R."/>
            <person name="Kale V."/>
            <person name="Holt S."/>
            <person name="Cochrane G."/>
            <person name="Meng A."/>
            <person name="Brown T."/>
            <person name="Cohen L."/>
        </authorList>
    </citation>
    <scope>NUCLEOTIDE SEQUENCE</scope>
    <source>
        <strain evidence="9">CCMP1594</strain>
    </source>
</reference>
<accession>A0A7S4LH93</accession>
<dbReference type="InterPro" id="IPR051681">
    <property type="entry name" value="Ser/Thr_Kinases-Pseudokinases"/>
</dbReference>
<dbReference type="Gene3D" id="1.25.40.20">
    <property type="entry name" value="Ankyrin repeat-containing domain"/>
    <property type="match status" value="1"/>
</dbReference>
<evidence type="ECO:0000256" key="3">
    <source>
        <dbReference type="ARBA" id="ARBA00022741"/>
    </source>
</evidence>
<feature type="compositionally biased region" description="Acidic residues" evidence="7">
    <location>
        <begin position="1"/>
        <end position="15"/>
    </location>
</feature>
<dbReference type="Pfam" id="PF07714">
    <property type="entry name" value="PK_Tyr_Ser-Thr"/>
    <property type="match status" value="1"/>
</dbReference>
<keyword evidence="2 6" id="KW-0808">Transferase</keyword>
<keyword evidence="2 6" id="KW-0723">Serine/threonine-protein kinase</keyword>
<dbReference type="PROSITE" id="PS00107">
    <property type="entry name" value="PROTEIN_KINASE_ATP"/>
    <property type="match status" value="1"/>
</dbReference>
<name>A0A7S4LH93_9EUGL</name>
<comment type="similarity">
    <text evidence="1">Belongs to the protein kinase superfamily. TKL Ser/Thr protein kinase family.</text>
</comment>
<sequence length="496" mass="55787">MGAVDDNPEYEDDFEPCPSFDDGEVQPARAKRTLEDMIAEQTDNLEEIHRFAAAPIFKGSLDFPLENCNHSPLELAVKVRRKDVVSLLLSQKLCEVDAIFGFPCTCLAQCCFESEDGSMIEVLLANGADVNARVDEQNESSMPVLHQSVTNANAAVVQILCDYGADLYREWQGLNAVSLALDLGLQDIVKILQEAEFSRADKSRMKSEISVKAEDSTSSFYDEVNVYDWVYRYDDLELGPCLGSGGFGTVYRGKLKQSSDTVAIKKIFCQDSSMLNSFRKEVKLLSSFRHEQIVLFRGACLELPNLCIITELMSGGNLYNLLHSSETLAWKLRLQWVRDISRGMNYLHTLKPAVVHRDLKSLNILVNDYYMIKVCDFGMSRAKQHTVIHTKETGGSPLWMAPECLRGDPFTEMSDVYSFGVVMWEILTREIPWGDKEMVQLVGLVGFRNATLDIPVTLPKGCPEKYPDLMKWCWQATPEERPSFSTIIEEVAALSS</sequence>
<dbReference type="PROSITE" id="PS00108">
    <property type="entry name" value="PROTEIN_KINASE_ST"/>
    <property type="match status" value="1"/>
</dbReference>
<organism evidence="9">
    <name type="scientific">Eutreptiella gymnastica</name>
    <dbReference type="NCBI Taxonomy" id="73025"/>
    <lineage>
        <taxon>Eukaryota</taxon>
        <taxon>Discoba</taxon>
        <taxon>Euglenozoa</taxon>
        <taxon>Euglenida</taxon>
        <taxon>Spirocuta</taxon>
        <taxon>Euglenophyceae</taxon>
        <taxon>Eutreptiales</taxon>
        <taxon>Eutreptiaceae</taxon>
        <taxon>Eutreptiella</taxon>
    </lineage>
</organism>
<dbReference type="AlphaFoldDB" id="A0A7S4LH93"/>
<evidence type="ECO:0000256" key="1">
    <source>
        <dbReference type="ARBA" id="ARBA00005843"/>
    </source>
</evidence>
<dbReference type="SUPFAM" id="SSF48403">
    <property type="entry name" value="Ankyrin repeat"/>
    <property type="match status" value="1"/>
</dbReference>
<feature type="binding site" evidence="5">
    <location>
        <position position="266"/>
    </location>
    <ligand>
        <name>ATP</name>
        <dbReference type="ChEBI" id="CHEBI:30616"/>
    </ligand>
</feature>
<evidence type="ECO:0000256" key="6">
    <source>
        <dbReference type="RuleBase" id="RU000304"/>
    </source>
</evidence>
<evidence type="ECO:0000256" key="5">
    <source>
        <dbReference type="PROSITE-ProRule" id="PRU10141"/>
    </source>
</evidence>
<dbReference type="Pfam" id="PF12796">
    <property type="entry name" value="Ank_2"/>
    <property type="match status" value="1"/>
</dbReference>
<feature type="domain" description="Protein kinase" evidence="8">
    <location>
        <begin position="236"/>
        <end position="494"/>
    </location>
</feature>
<dbReference type="GO" id="GO:0004674">
    <property type="term" value="F:protein serine/threonine kinase activity"/>
    <property type="evidence" value="ECO:0007669"/>
    <property type="project" value="UniProtKB-KW"/>
</dbReference>
<evidence type="ECO:0000256" key="4">
    <source>
        <dbReference type="ARBA" id="ARBA00022840"/>
    </source>
</evidence>
<proteinExistence type="inferred from homology"/>
<gene>
    <name evidence="9" type="ORF">EGYM00163_LOCUS40748</name>
</gene>
<dbReference type="SMART" id="SM00220">
    <property type="entry name" value="S_TKc"/>
    <property type="match status" value="1"/>
</dbReference>
<protein>
    <recommendedName>
        <fullName evidence="8">Protein kinase domain-containing protein</fullName>
    </recommendedName>
</protein>
<dbReference type="InterPro" id="IPR008271">
    <property type="entry name" value="Ser/Thr_kinase_AS"/>
</dbReference>
<dbReference type="SMART" id="SM00248">
    <property type="entry name" value="ANK"/>
    <property type="match status" value="4"/>
</dbReference>
<dbReference type="CDD" id="cd13999">
    <property type="entry name" value="STKc_MAP3K-like"/>
    <property type="match status" value="1"/>
</dbReference>
<dbReference type="GO" id="GO:0005524">
    <property type="term" value="F:ATP binding"/>
    <property type="evidence" value="ECO:0007669"/>
    <property type="project" value="UniProtKB-UniRule"/>
</dbReference>
<keyword evidence="2 6" id="KW-0418">Kinase</keyword>
<evidence type="ECO:0000256" key="2">
    <source>
        <dbReference type="ARBA" id="ARBA00022527"/>
    </source>
</evidence>
<dbReference type="PANTHER" id="PTHR44329">
    <property type="entry name" value="SERINE/THREONINE-PROTEIN KINASE TNNI3K-RELATED"/>
    <property type="match status" value="1"/>
</dbReference>
<evidence type="ECO:0000256" key="7">
    <source>
        <dbReference type="SAM" id="MobiDB-lite"/>
    </source>
</evidence>
<dbReference type="PROSITE" id="PS50011">
    <property type="entry name" value="PROTEIN_KINASE_DOM"/>
    <property type="match status" value="1"/>
</dbReference>
<evidence type="ECO:0000259" key="8">
    <source>
        <dbReference type="PROSITE" id="PS50011"/>
    </source>
</evidence>
<keyword evidence="4 5" id="KW-0067">ATP-binding</keyword>
<feature type="region of interest" description="Disordered" evidence="7">
    <location>
        <begin position="1"/>
        <end position="24"/>
    </location>
</feature>
<dbReference type="InterPro" id="IPR001245">
    <property type="entry name" value="Ser-Thr/Tyr_kinase_cat_dom"/>
</dbReference>
<dbReference type="InterPro" id="IPR011009">
    <property type="entry name" value="Kinase-like_dom_sf"/>
</dbReference>